<dbReference type="EMBL" id="BPLQ01006523">
    <property type="protein sequence ID" value="GIY23247.1"/>
    <property type="molecule type" value="Genomic_DNA"/>
</dbReference>
<proteinExistence type="predicted"/>
<reference evidence="1 2" key="1">
    <citation type="submission" date="2021-06" db="EMBL/GenBank/DDBJ databases">
        <title>Caerostris darwini draft genome.</title>
        <authorList>
            <person name="Kono N."/>
            <person name="Arakawa K."/>
        </authorList>
    </citation>
    <scope>NUCLEOTIDE SEQUENCE [LARGE SCALE GENOMIC DNA]</scope>
</reference>
<dbReference type="AlphaFoldDB" id="A0AAV4RT18"/>
<sequence length="86" mass="9451">MYYLLRAAFLIRDTSLDLLASPGAARLQIATKSAQDSGWEISISHINQKKKIQLFPKQTHLSVYESPVQFAAAAQTAVDDFPGGQD</sequence>
<evidence type="ECO:0000313" key="1">
    <source>
        <dbReference type="EMBL" id="GIY23247.1"/>
    </source>
</evidence>
<keyword evidence="2" id="KW-1185">Reference proteome</keyword>
<evidence type="ECO:0000313" key="2">
    <source>
        <dbReference type="Proteomes" id="UP001054837"/>
    </source>
</evidence>
<dbReference type="Proteomes" id="UP001054837">
    <property type="component" value="Unassembled WGS sequence"/>
</dbReference>
<organism evidence="1 2">
    <name type="scientific">Caerostris darwini</name>
    <dbReference type="NCBI Taxonomy" id="1538125"/>
    <lineage>
        <taxon>Eukaryota</taxon>
        <taxon>Metazoa</taxon>
        <taxon>Ecdysozoa</taxon>
        <taxon>Arthropoda</taxon>
        <taxon>Chelicerata</taxon>
        <taxon>Arachnida</taxon>
        <taxon>Araneae</taxon>
        <taxon>Araneomorphae</taxon>
        <taxon>Entelegynae</taxon>
        <taxon>Araneoidea</taxon>
        <taxon>Araneidae</taxon>
        <taxon>Caerostris</taxon>
    </lineage>
</organism>
<accession>A0AAV4RT18</accession>
<comment type="caution">
    <text evidence="1">The sequence shown here is derived from an EMBL/GenBank/DDBJ whole genome shotgun (WGS) entry which is preliminary data.</text>
</comment>
<gene>
    <name evidence="1" type="ORF">CDAR_59831</name>
</gene>
<name>A0AAV4RT18_9ARAC</name>
<protein>
    <submittedName>
        <fullName evidence="1">Uncharacterized protein</fullName>
    </submittedName>
</protein>